<keyword evidence="1" id="KW-1133">Transmembrane helix</keyword>
<dbReference type="AlphaFoldDB" id="A0A0K2TXP1"/>
<reference evidence="2" key="1">
    <citation type="submission" date="2014-05" db="EMBL/GenBank/DDBJ databases">
        <authorList>
            <person name="Chronopoulou M."/>
        </authorList>
    </citation>
    <scope>NUCLEOTIDE SEQUENCE</scope>
    <source>
        <tissue evidence="2">Whole organism</tissue>
    </source>
</reference>
<feature type="non-terminal residue" evidence="2">
    <location>
        <position position="1"/>
    </location>
</feature>
<keyword evidence="1" id="KW-0812">Transmembrane</keyword>
<feature type="transmembrane region" description="Helical" evidence="1">
    <location>
        <begin position="73"/>
        <end position="94"/>
    </location>
</feature>
<dbReference type="EMBL" id="HACA01012810">
    <property type="protein sequence ID" value="CDW30171.1"/>
    <property type="molecule type" value="Transcribed_RNA"/>
</dbReference>
<accession>A0A0K2TXP1</accession>
<organism evidence="2">
    <name type="scientific">Lepeophtheirus salmonis</name>
    <name type="common">Salmon louse</name>
    <name type="synonym">Caligus salmonis</name>
    <dbReference type="NCBI Taxonomy" id="72036"/>
    <lineage>
        <taxon>Eukaryota</taxon>
        <taxon>Metazoa</taxon>
        <taxon>Ecdysozoa</taxon>
        <taxon>Arthropoda</taxon>
        <taxon>Crustacea</taxon>
        <taxon>Multicrustacea</taxon>
        <taxon>Hexanauplia</taxon>
        <taxon>Copepoda</taxon>
        <taxon>Siphonostomatoida</taxon>
        <taxon>Caligidae</taxon>
        <taxon>Lepeophtheirus</taxon>
    </lineage>
</organism>
<proteinExistence type="predicted"/>
<keyword evidence="1" id="KW-0472">Membrane</keyword>
<feature type="transmembrane region" description="Helical" evidence="1">
    <location>
        <begin position="39"/>
        <end position="61"/>
    </location>
</feature>
<name>A0A0K2TXP1_LEPSM</name>
<evidence type="ECO:0000313" key="2">
    <source>
        <dbReference type="EMBL" id="CDW30171.1"/>
    </source>
</evidence>
<protein>
    <submittedName>
        <fullName evidence="2">Uncharacterized protein</fullName>
    </submittedName>
</protein>
<evidence type="ECO:0000256" key="1">
    <source>
        <dbReference type="SAM" id="Phobius"/>
    </source>
</evidence>
<sequence>INKYSSKKHDIHFVILKTTQSKKHSKIEMFMFNRDYIKIWLKRLCTFILFPSNISIIKYFCKGKQTYLAHRSILLWLVLYHTLFKTVFLTSSLFSPKTFRPLDV</sequence>